<accession>A0A4R5B362</accession>
<dbReference type="GO" id="GO:0020037">
    <property type="term" value="F:heme binding"/>
    <property type="evidence" value="ECO:0007669"/>
    <property type="project" value="InterPro"/>
</dbReference>
<sequence>MRPPGGRAVRPVSGHARRCGPGDAHPLHIGDGTSLELSKGHSAGCGVRAPFWGRANRRNWREPTAATVAWPGNVCIDEATTTSRPRSGVRERCARHDKAGQARVRHAPGTDEGSLHRLPAPLEACRPRCRRRDAPGTAPFSRTTRVRGMRTGERPVAEMFKRPDMTLPGPRGGVFARHLAAYDADPIGFLTACRREYGDVFRFDTGVVVISDPELIQRVLARTNSDSVPNANPLDGGRFPTPEQTRRWMRARRLALPIFRPATLPSRLPAVRQALADDLNALDGVLFDPSERAWAICVRALLPLYVPGPAPELVTALLGSFDASLRAGEAAVRVPSWMPSRLRRRVRAADQRVRDEIGPMLAPGRAEHGDDRPGTLLEHILAQPEPAPRDIAMGAIGFTFLGAIGTMGAVWCWLLYCLAAHPAAAERVRSEVTAATADEIARHPEQALPYTHAFVHEVLRVYPPAWLLGRDAITGLDLGGFEVPAGTAVMFSPYLLHHDPRWWDAPDRFDPERWLKAKPPHAPNAYLPFASGPRGCLGTHLGIAVLVLTAAHVAAHQRLEVPGLDQITPHFGPSTLTPRGMTCRLVGTS</sequence>
<gene>
    <name evidence="4" type="ORF">E1298_25535</name>
</gene>
<keyword evidence="3" id="KW-1133">Transmembrane helix</keyword>
<dbReference type="SUPFAM" id="SSF48264">
    <property type="entry name" value="Cytochrome P450"/>
    <property type="match status" value="1"/>
</dbReference>
<evidence type="ECO:0000256" key="1">
    <source>
        <dbReference type="PIRSR" id="PIRSR602401-1"/>
    </source>
</evidence>
<dbReference type="CDD" id="cd00302">
    <property type="entry name" value="cytochrome_P450"/>
    <property type="match status" value="1"/>
</dbReference>
<evidence type="ECO:0000256" key="2">
    <source>
        <dbReference type="SAM" id="MobiDB-lite"/>
    </source>
</evidence>
<name>A0A4R5B362_9ACTN</name>
<dbReference type="Gene3D" id="1.10.630.10">
    <property type="entry name" value="Cytochrome P450"/>
    <property type="match status" value="1"/>
</dbReference>
<feature type="binding site" description="axial binding residue" evidence="1">
    <location>
        <position position="536"/>
    </location>
    <ligand>
        <name>heme</name>
        <dbReference type="ChEBI" id="CHEBI:30413"/>
    </ligand>
    <ligandPart>
        <name>Fe</name>
        <dbReference type="ChEBI" id="CHEBI:18248"/>
    </ligandPart>
</feature>
<organism evidence="4 5">
    <name type="scientific">Actinomadura rubrisoli</name>
    <dbReference type="NCBI Taxonomy" id="2530368"/>
    <lineage>
        <taxon>Bacteria</taxon>
        <taxon>Bacillati</taxon>
        <taxon>Actinomycetota</taxon>
        <taxon>Actinomycetes</taxon>
        <taxon>Streptosporangiales</taxon>
        <taxon>Thermomonosporaceae</taxon>
        <taxon>Actinomadura</taxon>
    </lineage>
</organism>
<keyword evidence="1" id="KW-0408">Iron</keyword>
<keyword evidence="1" id="KW-0349">Heme</keyword>
<keyword evidence="1" id="KW-0479">Metal-binding</keyword>
<dbReference type="PANTHER" id="PTHR24301">
    <property type="entry name" value="THROMBOXANE-A SYNTHASE"/>
    <property type="match status" value="1"/>
</dbReference>
<dbReference type="GO" id="GO:0016705">
    <property type="term" value="F:oxidoreductase activity, acting on paired donors, with incorporation or reduction of molecular oxygen"/>
    <property type="evidence" value="ECO:0007669"/>
    <property type="project" value="InterPro"/>
</dbReference>
<protein>
    <submittedName>
        <fullName evidence="4">Cytochrome P450</fullName>
    </submittedName>
</protein>
<dbReference type="Pfam" id="PF00067">
    <property type="entry name" value="p450"/>
    <property type="match status" value="1"/>
</dbReference>
<dbReference type="InterPro" id="IPR036396">
    <property type="entry name" value="Cyt_P450_sf"/>
</dbReference>
<dbReference type="OrthoDB" id="7376058at2"/>
<dbReference type="InterPro" id="IPR001128">
    <property type="entry name" value="Cyt_P450"/>
</dbReference>
<proteinExistence type="predicted"/>
<dbReference type="AlphaFoldDB" id="A0A4R5B362"/>
<keyword evidence="3" id="KW-0472">Membrane</keyword>
<dbReference type="GO" id="GO:0005506">
    <property type="term" value="F:iron ion binding"/>
    <property type="evidence" value="ECO:0007669"/>
    <property type="project" value="InterPro"/>
</dbReference>
<evidence type="ECO:0000256" key="3">
    <source>
        <dbReference type="SAM" id="Phobius"/>
    </source>
</evidence>
<feature type="transmembrane region" description="Helical" evidence="3">
    <location>
        <begin position="391"/>
        <end position="419"/>
    </location>
</feature>
<evidence type="ECO:0000313" key="5">
    <source>
        <dbReference type="Proteomes" id="UP000294513"/>
    </source>
</evidence>
<dbReference type="InterPro" id="IPR002401">
    <property type="entry name" value="Cyt_P450_E_grp-I"/>
</dbReference>
<comment type="cofactor">
    <cofactor evidence="1">
        <name>heme</name>
        <dbReference type="ChEBI" id="CHEBI:30413"/>
    </cofactor>
</comment>
<comment type="caution">
    <text evidence="4">The sequence shown here is derived from an EMBL/GenBank/DDBJ whole genome shotgun (WGS) entry which is preliminary data.</text>
</comment>
<dbReference type="PANTHER" id="PTHR24301:SF2">
    <property type="entry name" value="THROMBOXANE-A SYNTHASE"/>
    <property type="match status" value="1"/>
</dbReference>
<evidence type="ECO:0000313" key="4">
    <source>
        <dbReference type="EMBL" id="TDD80578.1"/>
    </source>
</evidence>
<keyword evidence="5" id="KW-1185">Reference proteome</keyword>
<feature type="region of interest" description="Disordered" evidence="2">
    <location>
        <begin position="1"/>
        <end position="42"/>
    </location>
</feature>
<reference evidence="4 5" key="1">
    <citation type="submission" date="2019-03" db="EMBL/GenBank/DDBJ databases">
        <title>Draft genome sequences of novel Actinobacteria.</title>
        <authorList>
            <person name="Sahin N."/>
            <person name="Ay H."/>
            <person name="Saygin H."/>
        </authorList>
    </citation>
    <scope>NUCLEOTIDE SEQUENCE [LARGE SCALE GENOMIC DNA]</scope>
    <source>
        <strain evidence="4 5">H3C3</strain>
    </source>
</reference>
<dbReference type="PRINTS" id="PR00463">
    <property type="entry name" value="EP450I"/>
</dbReference>
<dbReference type="GO" id="GO:0004497">
    <property type="term" value="F:monooxygenase activity"/>
    <property type="evidence" value="ECO:0007669"/>
    <property type="project" value="InterPro"/>
</dbReference>
<dbReference type="PRINTS" id="PR00385">
    <property type="entry name" value="P450"/>
</dbReference>
<keyword evidence="3" id="KW-0812">Transmembrane</keyword>
<dbReference type="Proteomes" id="UP000294513">
    <property type="component" value="Unassembled WGS sequence"/>
</dbReference>
<dbReference type="EMBL" id="SMKU01000150">
    <property type="protein sequence ID" value="TDD80578.1"/>
    <property type="molecule type" value="Genomic_DNA"/>
</dbReference>